<evidence type="ECO:0000259" key="7">
    <source>
        <dbReference type="PROSITE" id="PS50235"/>
    </source>
</evidence>
<dbReference type="PROSITE" id="PS00973">
    <property type="entry name" value="USP_2"/>
    <property type="match status" value="1"/>
</dbReference>
<comment type="catalytic activity">
    <reaction evidence="5">
        <text>Thiol-dependent hydrolysis of ester, thioester, amide, peptide and isopeptide bonds formed by the C-terminal Gly of ubiquitin (a 76-residue protein attached to proteins as an intracellular targeting signal).</text>
        <dbReference type="EC" id="3.4.19.12"/>
    </reaction>
</comment>
<dbReference type="EC" id="3.4.19.12" evidence="5"/>
<dbReference type="InterPro" id="IPR001607">
    <property type="entry name" value="Znf_UBP"/>
</dbReference>
<dbReference type="EMBL" id="QNGE01000327">
    <property type="protein sequence ID" value="KAA3680896.1"/>
    <property type="molecule type" value="Genomic_DNA"/>
</dbReference>
<dbReference type="GO" id="GO:0005829">
    <property type="term" value="C:cytosol"/>
    <property type="evidence" value="ECO:0007669"/>
    <property type="project" value="TreeGrafter"/>
</dbReference>
<dbReference type="CDD" id="cd02257">
    <property type="entry name" value="Peptidase_C19"/>
    <property type="match status" value="1"/>
</dbReference>
<keyword evidence="5 9" id="KW-0378">Hydrolase</keyword>
<evidence type="ECO:0000256" key="5">
    <source>
        <dbReference type="RuleBase" id="RU366025"/>
    </source>
</evidence>
<protein>
    <recommendedName>
        <fullName evidence="5">Ubiquitin carboxyl-terminal hydrolase</fullName>
        <ecNumber evidence="5">3.4.19.12</ecNumber>
    </recommendedName>
</protein>
<dbReference type="AlphaFoldDB" id="A0A5J4NZ44"/>
<keyword evidence="5" id="KW-0645">Protease</keyword>
<evidence type="ECO:0000256" key="2">
    <source>
        <dbReference type="ARBA" id="ARBA00022771"/>
    </source>
</evidence>
<evidence type="ECO:0000256" key="3">
    <source>
        <dbReference type="ARBA" id="ARBA00022833"/>
    </source>
</evidence>
<dbReference type="GO" id="GO:0004843">
    <property type="term" value="F:cysteine-type deubiquitinase activity"/>
    <property type="evidence" value="ECO:0007669"/>
    <property type="project" value="UniProtKB-UniRule"/>
</dbReference>
<dbReference type="SUPFAM" id="SSF54001">
    <property type="entry name" value="Cysteine proteinases"/>
    <property type="match status" value="1"/>
</dbReference>
<dbReference type="SMART" id="SM00290">
    <property type="entry name" value="ZnF_UBP"/>
    <property type="match status" value="1"/>
</dbReference>
<evidence type="ECO:0000259" key="8">
    <source>
        <dbReference type="PROSITE" id="PS50271"/>
    </source>
</evidence>
<feature type="region of interest" description="Disordered" evidence="6">
    <location>
        <begin position="342"/>
        <end position="361"/>
    </location>
</feature>
<dbReference type="PROSITE" id="PS50271">
    <property type="entry name" value="ZF_UBP"/>
    <property type="match status" value="1"/>
</dbReference>
<keyword evidence="5" id="KW-0833">Ubl conjugation pathway</keyword>
<dbReference type="InterPro" id="IPR018200">
    <property type="entry name" value="USP_CS"/>
</dbReference>
<dbReference type="InterPro" id="IPR001394">
    <property type="entry name" value="Peptidase_C19_UCH"/>
</dbReference>
<dbReference type="GO" id="GO:0016579">
    <property type="term" value="P:protein deubiquitination"/>
    <property type="evidence" value="ECO:0007669"/>
    <property type="project" value="InterPro"/>
</dbReference>
<dbReference type="GO" id="GO:0006508">
    <property type="term" value="P:proteolysis"/>
    <property type="evidence" value="ECO:0007669"/>
    <property type="project" value="UniProtKB-KW"/>
</dbReference>
<sequence>MTDNCKHVLKIKTSIQLGILSPEQWHCHVCNTTESVWACLSCTNFACGRYIAEHALQHFQTTGHPLCIEVNEKFVFCYVCDDFVLNDNAPGDIKLLRMALDAVTAQNFEELSKQKRGRRILRFHIRDAKKVTRRLLKADDIQTAVMRHRFSRLSWALHQWWAHYVEKKRLLDASTRVRATSNRRRPPLAISPAFTGLRNLGNTCYMNSVLQVLRHTAPFANFVMSHPPAEILPAARKRRCSNHSSLSTDANDSVTREQHMFGATVDSHSLTVSPYQTASISPSCGTSSQVSFSSRSNSTISTFYQVTDPLSSPSVDVLSEFKKPDPTIVDSGGGLNGGRCGQVQSENAHSDPIRTPSSVTVSTTSDHSSIYEELYNILKVLWSSQRTVVSPSNLLYTIWTALPSFKGYRQQDAQEFFSVLLDRLQCEMHGDPGIASSLTSRDFVNRTFQGHSVSHVRCSNCNVVACTEEPFSELSLALPLDCYNGEVTECDLVALLQQFVSPTPIDGKSYACRECNRCNRYKVSEVDSSQCEASFPGTPNSRNPDSGSKSATPYKVDKLVSVALSRLPTTSPDCASLFSNVPVPRYSAADLPQASSLSSPSFSEGVYSEHSFGSLRVSHEFEEKLTSLNTDPVVCCDSFINDVERPPTKCDDRQNTPYLTAATQTIRLTRLPRVLRLHIKRFRWIGRQREKVNCHVSFPLILDLSEFMLNESNRNECSRTHTYDPGSQGSSDCPTHRSNDCLASGNCCSPITSVQSSLSRRRLYHLTGVIVHHGRGFQSGHYTAYCLNDEPECWLNCNDANVSLCDYSEVAASQAYLLFYSELMPASPYPNWLDQSHVTSVQTNTKRSFSTAFLNPSSSLVASMNESTGKPTATESPSMSVRDVTVKLSPTLRRTASTPNPLLIATATTCAGSGKLQSDPVFGLTESQKLLRTSRSKLQVARLAINRTASDRLRSIVSRGNLNLNADEVLSELI</sequence>
<feature type="compositionally biased region" description="Polar residues" evidence="6">
    <location>
        <begin position="530"/>
        <end position="551"/>
    </location>
</feature>
<keyword evidence="3" id="KW-0862">Zinc</keyword>
<comment type="similarity">
    <text evidence="5">Belongs to the peptidase C19 family.</text>
</comment>
<dbReference type="InterPro" id="IPR013083">
    <property type="entry name" value="Znf_RING/FYVE/PHD"/>
</dbReference>
<feature type="region of interest" description="Disordered" evidence="6">
    <location>
        <begin position="530"/>
        <end position="552"/>
    </location>
</feature>
<dbReference type="GO" id="GO:0008270">
    <property type="term" value="F:zinc ion binding"/>
    <property type="evidence" value="ECO:0007669"/>
    <property type="project" value="UniProtKB-KW"/>
</dbReference>
<dbReference type="InterPro" id="IPR038765">
    <property type="entry name" value="Papain-like_cys_pep_sf"/>
</dbReference>
<evidence type="ECO:0000256" key="6">
    <source>
        <dbReference type="SAM" id="MobiDB-lite"/>
    </source>
</evidence>
<evidence type="ECO:0000313" key="10">
    <source>
        <dbReference type="Proteomes" id="UP000324629"/>
    </source>
</evidence>
<dbReference type="InterPro" id="IPR050164">
    <property type="entry name" value="Peptidase_C19"/>
</dbReference>
<dbReference type="Gene3D" id="3.90.70.10">
    <property type="entry name" value="Cysteine proteinases"/>
    <property type="match status" value="3"/>
</dbReference>
<comment type="caution">
    <text evidence="9">The sequence shown here is derived from an EMBL/GenBank/DDBJ whole genome shotgun (WGS) entry which is preliminary data.</text>
</comment>
<feature type="domain" description="USP" evidence="7">
    <location>
        <begin position="195"/>
        <end position="823"/>
    </location>
</feature>
<dbReference type="SUPFAM" id="SSF57850">
    <property type="entry name" value="RING/U-box"/>
    <property type="match status" value="1"/>
</dbReference>
<evidence type="ECO:0000256" key="4">
    <source>
        <dbReference type="PROSITE-ProRule" id="PRU00502"/>
    </source>
</evidence>
<keyword evidence="5" id="KW-0788">Thiol protease</keyword>
<gene>
    <name evidence="9" type="ORF">DEA37_0003607</name>
</gene>
<evidence type="ECO:0000313" key="9">
    <source>
        <dbReference type="EMBL" id="KAA3680896.1"/>
    </source>
</evidence>
<dbReference type="InterPro" id="IPR028889">
    <property type="entry name" value="USP"/>
</dbReference>
<organism evidence="9 10">
    <name type="scientific">Paragonimus westermani</name>
    <dbReference type="NCBI Taxonomy" id="34504"/>
    <lineage>
        <taxon>Eukaryota</taxon>
        <taxon>Metazoa</taxon>
        <taxon>Spiralia</taxon>
        <taxon>Lophotrochozoa</taxon>
        <taxon>Platyhelminthes</taxon>
        <taxon>Trematoda</taxon>
        <taxon>Digenea</taxon>
        <taxon>Plagiorchiida</taxon>
        <taxon>Troglotremata</taxon>
        <taxon>Troglotrematidae</taxon>
        <taxon>Paragonimus</taxon>
    </lineage>
</organism>
<proteinExistence type="inferred from homology"/>
<keyword evidence="2 4" id="KW-0863">Zinc-finger</keyword>
<dbReference type="Proteomes" id="UP000324629">
    <property type="component" value="Unassembled WGS sequence"/>
</dbReference>
<dbReference type="PROSITE" id="PS00972">
    <property type="entry name" value="USP_1"/>
    <property type="match status" value="1"/>
</dbReference>
<dbReference type="GO" id="GO:0005634">
    <property type="term" value="C:nucleus"/>
    <property type="evidence" value="ECO:0007669"/>
    <property type="project" value="TreeGrafter"/>
</dbReference>
<feature type="domain" description="UBP-type" evidence="8">
    <location>
        <begin position="3"/>
        <end position="100"/>
    </location>
</feature>
<dbReference type="Gene3D" id="3.30.40.10">
    <property type="entry name" value="Zinc/RING finger domain, C3HC4 (zinc finger)"/>
    <property type="match status" value="1"/>
</dbReference>
<dbReference type="Pfam" id="PF00443">
    <property type="entry name" value="UCH"/>
    <property type="match status" value="1"/>
</dbReference>
<evidence type="ECO:0000256" key="1">
    <source>
        <dbReference type="ARBA" id="ARBA00022723"/>
    </source>
</evidence>
<dbReference type="PROSITE" id="PS50235">
    <property type="entry name" value="USP_3"/>
    <property type="match status" value="1"/>
</dbReference>
<accession>A0A5J4NZ44</accession>
<keyword evidence="10" id="KW-1185">Reference proteome</keyword>
<keyword evidence="1" id="KW-0479">Metal-binding</keyword>
<dbReference type="PANTHER" id="PTHR24006">
    <property type="entry name" value="UBIQUITIN CARBOXYL-TERMINAL HYDROLASE"/>
    <property type="match status" value="1"/>
</dbReference>
<dbReference type="PANTHER" id="PTHR24006:SF887">
    <property type="entry name" value="UBIQUITIN CARBOXYL-TERMINAL HYDROLASE"/>
    <property type="match status" value="1"/>
</dbReference>
<reference evidence="9 10" key="1">
    <citation type="journal article" date="2019" name="Gigascience">
        <title>Whole-genome sequence of the oriental lung fluke Paragonimus westermani.</title>
        <authorList>
            <person name="Oey H."/>
            <person name="Zakrzewski M."/>
            <person name="Narain K."/>
            <person name="Devi K.R."/>
            <person name="Agatsuma T."/>
            <person name="Nawaratna S."/>
            <person name="Gobert G.N."/>
            <person name="Jones M.K."/>
            <person name="Ragan M.A."/>
            <person name="McManus D.P."/>
            <person name="Krause L."/>
        </authorList>
    </citation>
    <scope>NUCLEOTIDE SEQUENCE [LARGE SCALE GENOMIC DNA]</scope>
    <source>
        <strain evidence="9 10">IND2009</strain>
    </source>
</reference>
<name>A0A5J4NZ44_9TREM</name>
<dbReference type="Pfam" id="PF02148">
    <property type="entry name" value="zf-UBP"/>
    <property type="match status" value="1"/>
</dbReference>